<sequence length="62" mass="6625">LYLGVLPDPPGEHGEVLSTISSSMNPLQPPAAAEEPFTTYFDSKIPIPEDETTRLISPAPSC</sequence>
<dbReference type="Proteomes" id="UP000694562">
    <property type="component" value="Unplaced"/>
</dbReference>
<dbReference type="AlphaFoldDB" id="A0A8C4UFX1"/>
<feature type="region of interest" description="Disordered" evidence="1">
    <location>
        <begin position="1"/>
        <end position="32"/>
    </location>
</feature>
<evidence type="ECO:0000256" key="1">
    <source>
        <dbReference type="SAM" id="MobiDB-lite"/>
    </source>
</evidence>
<proteinExistence type="predicted"/>
<organism evidence="2 3">
    <name type="scientific">Falco tinnunculus</name>
    <name type="common">Common kestrel</name>
    <dbReference type="NCBI Taxonomy" id="100819"/>
    <lineage>
        <taxon>Eukaryota</taxon>
        <taxon>Metazoa</taxon>
        <taxon>Chordata</taxon>
        <taxon>Craniata</taxon>
        <taxon>Vertebrata</taxon>
        <taxon>Euteleostomi</taxon>
        <taxon>Archelosauria</taxon>
        <taxon>Archosauria</taxon>
        <taxon>Dinosauria</taxon>
        <taxon>Saurischia</taxon>
        <taxon>Theropoda</taxon>
        <taxon>Coelurosauria</taxon>
        <taxon>Aves</taxon>
        <taxon>Neognathae</taxon>
        <taxon>Neoaves</taxon>
        <taxon>Telluraves</taxon>
        <taxon>Australaves</taxon>
        <taxon>Falconiformes</taxon>
        <taxon>Falconidae</taxon>
        <taxon>Falco</taxon>
    </lineage>
</organism>
<reference evidence="2" key="1">
    <citation type="submission" date="2025-08" db="UniProtKB">
        <authorList>
            <consortium name="Ensembl"/>
        </authorList>
    </citation>
    <scope>IDENTIFICATION</scope>
</reference>
<dbReference type="Ensembl" id="ENSFTIT00000010402.1">
    <property type="protein sequence ID" value="ENSFTIP00000009964.1"/>
    <property type="gene ID" value="ENSFTIG00000006717.1"/>
</dbReference>
<accession>A0A8C4UFX1</accession>
<keyword evidence="3" id="KW-1185">Reference proteome</keyword>
<reference evidence="2" key="2">
    <citation type="submission" date="2025-09" db="UniProtKB">
        <authorList>
            <consortium name="Ensembl"/>
        </authorList>
    </citation>
    <scope>IDENTIFICATION</scope>
</reference>
<protein>
    <submittedName>
        <fullName evidence="2">Uncharacterized protein</fullName>
    </submittedName>
</protein>
<evidence type="ECO:0000313" key="3">
    <source>
        <dbReference type="Proteomes" id="UP000694562"/>
    </source>
</evidence>
<name>A0A8C4UFX1_FALTI</name>
<dbReference type="OrthoDB" id="409173at2759"/>
<evidence type="ECO:0000313" key="2">
    <source>
        <dbReference type="Ensembl" id="ENSFTIP00000009964.1"/>
    </source>
</evidence>